<dbReference type="EMBL" id="ADGK01000073">
    <property type="protein sequence ID" value="EFE23544.1"/>
    <property type="molecule type" value="Genomic_DNA"/>
</dbReference>
<evidence type="ECO:0000313" key="3">
    <source>
        <dbReference type="Proteomes" id="UP000003692"/>
    </source>
</evidence>
<name>D4F3V7_EDWTA</name>
<feature type="non-terminal residue" evidence="2">
    <location>
        <position position="85"/>
    </location>
</feature>
<proteinExistence type="predicted"/>
<organism evidence="2 3">
    <name type="scientific">Edwardsiella tarda ATCC 23685</name>
    <dbReference type="NCBI Taxonomy" id="500638"/>
    <lineage>
        <taxon>Bacteria</taxon>
        <taxon>Pseudomonadati</taxon>
        <taxon>Pseudomonadota</taxon>
        <taxon>Gammaproteobacteria</taxon>
        <taxon>Enterobacterales</taxon>
        <taxon>Hafniaceae</taxon>
        <taxon>Edwardsiella</taxon>
    </lineage>
</organism>
<evidence type="ECO:0000256" key="1">
    <source>
        <dbReference type="SAM" id="Phobius"/>
    </source>
</evidence>
<gene>
    <name evidence="2" type="ORF">EDWATA_01422</name>
</gene>
<sequence length="85" mass="9251">MSVFVAFAPSLRRYAYNSALLYNLRIFIALAGAAGVPWLLQQPRLTIPLTLGVVAAALTDIDDRLVGRLRNLVITLVCFFIASAS</sequence>
<dbReference type="Proteomes" id="UP000003692">
    <property type="component" value="Unassembled WGS sequence"/>
</dbReference>
<protein>
    <recommendedName>
        <fullName evidence="4">TIGR01666 family membrane protein</fullName>
    </recommendedName>
</protein>
<accession>D4F3V7</accession>
<feature type="transmembrane region" description="Helical" evidence="1">
    <location>
        <begin position="20"/>
        <end position="40"/>
    </location>
</feature>
<keyword evidence="1" id="KW-0472">Membrane</keyword>
<keyword evidence="1" id="KW-1133">Transmembrane helix</keyword>
<comment type="caution">
    <text evidence="2">The sequence shown here is derived from an EMBL/GenBank/DDBJ whole genome shotgun (WGS) entry which is preliminary data.</text>
</comment>
<evidence type="ECO:0000313" key="2">
    <source>
        <dbReference type="EMBL" id="EFE23544.1"/>
    </source>
</evidence>
<reference evidence="2 3" key="1">
    <citation type="submission" date="2010-02" db="EMBL/GenBank/DDBJ databases">
        <authorList>
            <person name="Weinstock G."/>
            <person name="Sodergren E."/>
            <person name="Clifton S."/>
            <person name="Fulton L."/>
            <person name="Fulton B."/>
            <person name="Courtney L."/>
            <person name="Fronick C."/>
            <person name="Harrison M."/>
            <person name="Strong C."/>
            <person name="Farmer C."/>
            <person name="Delahaunty K."/>
            <person name="Markovic C."/>
            <person name="Hall O."/>
            <person name="Minx P."/>
            <person name="Tomlinson C."/>
            <person name="Mitreva M."/>
            <person name="Nelson J."/>
            <person name="Hou S."/>
            <person name="Wollam A."/>
            <person name="Pepin K.H."/>
            <person name="Johnson M."/>
            <person name="Bhonagiri V."/>
            <person name="Zhang X."/>
            <person name="Suruliraj S."/>
            <person name="Warren W."/>
            <person name="Chinwalla A."/>
            <person name="Mardis E.R."/>
            <person name="Wilson R.K."/>
        </authorList>
    </citation>
    <scope>NUCLEOTIDE SEQUENCE [LARGE SCALE GENOMIC DNA]</scope>
    <source>
        <strain evidence="2 3">ATCC 23685</strain>
    </source>
</reference>
<evidence type="ECO:0008006" key="4">
    <source>
        <dbReference type="Google" id="ProtNLM"/>
    </source>
</evidence>
<keyword evidence="1" id="KW-0812">Transmembrane</keyword>
<dbReference type="HOGENOM" id="CLU_2541821_0_0_6"/>
<dbReference type="AlphaFoldDB" id="D4F3V7"/>